<dbReference type="PANTHER" id="PTHR34615">
    <property type="entry name" value="PX DOMAIN-CONTAINING PROTEIN"/>
    <property type="match status" value="1"/>
</dbReference>
<dbReference type="PANTHER" id="PTHR34615:SF1">
    <property type="entry name" value="PX DOMAIN-CONTAINING PROTEIN"/>
    <property type="match status" value="1"/>
</dbReference>
<gene>
    <name evidence="1" type="ORF">PEVE_00015119</name>
</gene>
<sequence length="119" mass="14028">MTSFKKTRELLAGCYLADIISDEEFVLLYDCRFSKNLEIPYEEYGRFNLEEMADSECRAEFRVNKRDLPLLAECLQIPDAFLKMLPHRFLCDKKPQCSVRIQVVCYCLPHFSSFNCPRL</sequence>
<dbReference type="EMBL" id="CALNXI010002158">
    <property type="protein sequence ID" value="CAH3183888.1"/>
    <property type="molecule type" value="Genomic_DNA"/>
</dbReference>
<dbReference type="Proteomes" id="UP001159427">
    <property type="component" value="Unassembled WGS sequence"/>
</dbReference>
<organism evidence="1 2">
    <name type="scientific">Porites evermanni</name>
    <dbReference type="NCBI Taxonomy" id="104178"/>
    <lineage>
        <taxon>Eukaryota</taxon>
        <taxon>Metazoa</taxon>
        <taxon>Cnidaria</taxon>
        <taxon>Anthozoa</taxon>
        <taxon>Hexacorallia</taxon>
        <taxon>Scleractinia</taxon>
        <taxon>Fungiina</taxon>
        <taxon>Poritidae</taxon>
        <taxon>Porites</taxon>
    </lineage>
</organism>
<reference evidence="1 2" key="1">
    <citation type="submission" date="2022-05" db="EMBL/GenBank/DDBJ databases">
        <authorList>
            <consortium name="Genoscope - CEA"/>
            <person name="William W."/>
        </authorList>
    </citation>
    <scope>NUCLEOTIDE SEQUENCE [LARGE SCALE GENOMIC DNA]</scope>
</reference>
<evidence type="ECO:0000313" key="1">
    <source>
        <dbReference type="EMBL" id="CAH3183888.1"/>
    </source>
</evidence>
<protein>
    <submittedName>
        <fullName evidence="1">Uncharacterized protein</fullName>
    </submittedName>
</protein>
<keyword evidence="2" id="KW-1185">Reference proteome</keyword>
<comment type="caution">
    <text evidence="1">The sequence shown here is derived from an EMBL/GenBank/DDBJ whole genome shotgun (WGS) entry which is preliminary data.</text>
</comment>
<accession>A0ABN8S292</accession>
<evidence type="ECO:0000313" key="2">
    <source>
        <dbReference type="Proteomes" id="UP001159427"/>
    </source>
</evidence>
<name>A0ABN8S292_9CNID</name>
<proteinExistence type="predicted"/>